<comment type="caution">
    <text evidence="2">The sequence shown here is derived from an EMBL/GenBank/DDBJ whole genome shotgun (WGS) entry which is preliminary data.</text>
</comment>
<sequence length="88" mass="8965">MKTSACLVLLMIVSSMLAVDAQWFGGPRFGGPFGPYPYPYPGSFGRPGWGLGEGRGLALLGSAALLGSGNQLGQIVGGFGLGSALGFW</sequence>
<dbReference type="Proteomes" id="UP000828390">
    <property type="component" value="Unassembled WGS sequence"/>
</dbReference>
<keyword evidence="3" id="KW-1185">Reference proteome</keyword>
<name>A0A9D4EXX8_DREPO</name>
<organism evidence="2 3">
    <name type="scientific">Dreissena polymorpha</name>
    <name type="common">Zebra mussel</name>
    <name type="synonym">Mytilus polymorpha</name>
    <dbReference type="NCBI Taxonomy" id="45954"/>
    <lineage>
        <taxon>Eukaryota</taxon>
        <taxon>Metazoa</taxon>
        <taxon>Spiralia</taxon>
        <taxon>Lophotrochozoa</taxon>
        <taxon>Mollusca</taxon>
        <taxon>Bivalvia</taxon>
        <taxon>Autobranchia</taxon>
        <taxon>Heteroconchia</taxon>
        <taxon>Euheterodonta</taxon>
        <taxon>Imparidentia</taxon>
        <taxon>Neoheterodontei</taxon>
        <taxon>Myida</taxon>
        <taxon>Dreissenoidea</taxon>
        <taxon>Dreissenidae</taxon>
        <taxon>Dreissena</taxon>
    </lineage>
</organism>
<evidence type="ECO:0000313" key="2">
    <source>
        <dbReference type="EMBL" id="KAH3787709.1"/>
    </source>
</evidence>
<dbReference type="EMBL" id="JAIWYP010000008">
    <property type="protein sequence ID" value="KAH3787709.1"/>
    <property type="molecule type" value="Genomic_DNA"/>
</dbReference>
<proteinExistence type="predicted"/>
<reference evidence="2" key="1">
    <citation type="journal article" date="2019" name="bioRxiv">
        <title>The Genome of the Zebra Mussel, Dreissena polymorpha: A Resource for Invasive Species Research.</title>
        <authorList>
            <person name="McCartney M.A."/>
            <person name="Auch B."/>
            <person name="Kono T."/>
            <person name="Mallez S."/>
            <person name="Zhang Y."/>
            <person name="Obille A."/>
            <person name="Becker A."/>
            <person name="Abrahante J.E."/>
            <person name="Garbe J."/>
            <person name="Badalamenti J.P."/>
            <person name="Herman A."/>
            <person name="Mangelson H."/>
            <person name="Liachko I."/>
            <person name="Sullivan S."/>
            <person name="Sone E.D."/>
            <person name="Koren S."/>
            <person name="Silverstein K.A.T."/>
            <person name="Beckman K.B."/>
            <person name="Gohl D.M."/>
        </authorList>
    </citation>
    <scope>NUCLEOTIDE SEQUENCE</scope>
    <source>
        <strain evidence="2">Duluth1</strain>
        <tissue evidence="2">Whole animal</tissue>
    </source>
</reference>
<evidence type="ECO:0000256" key="1">
    <source>
        <dbReference type="SAM" id="SignalP"/>
    </source>
</evidence>
<reference evidence="2" key="2">
    <citation type="submission" date="2020-11" db="EMBL/GenBank/DDBJ databases">
        <authorList>
            <person name="McCartney M.A."/>
            <person name="Auch B."/>
            <person name="Kono T."/>
            <person name="Mallez S."/>
            <person name="Becker A."/>
            <person name="Gohl D.M."/>
            <person name="Silverstein K.A.T."/>
            <person name="Koren S."/>
            <person name="Bechman K.B."/>
            <person name="Herman A."/>
            <person name="Abrahante J.E."/>
            <person name="Garbe J."/>
        </authorList>
    </citation>
    <scope>NUCLEOTIDE SEQUENCE</scope>
    <source>
        <strain evidence="2">Duluth1</strain>
        <tissue evidence="2">Whole animal</tissue>
    </source>
</reference>
<accession>A0A9D4EXX8</accession>
<keyword evidence="1" id="KW-0732">Signal</keyword>
<gene>
    <name evidence="2" type="ORF">DPMN_165836</name>
</gene>
<dbReference type="AlphaFoldDB" id="A0A9D4EXX8"/>
<feature type="chain" id="PRO_5038384099" evidence="1">
    <location>
        <begin position="22"/>
        <end position="88"/>
    </location>
</feature>
<evidence type="ECO:0000313" key="3">
    <source>
        <dbReference type="Proteomes" id="UP000828390"/>
    </source>
</evidence>
<protein>
    <submittedName>
        <fullName evidence="2">Uncharacterized protein</fullName>
    </submittedName>
</protein>
<feature type="signal peptide" evidence="1">
    <location>
        <begin position="1"/>
        <end position="21"/>
    </location>
</feature>